<evidence type="ECO:0000256" key="11">
    <source>
        <dbReference type="ARBA" id="ARBA00023304"/>
    </source>
</evidence>
<dbReference type="GO" id="GO:0030170">
    <property type="term" value="F:pyridoxal phosphate binding"/>
    <property type="evidence" value="ECO:0007669"/>
    <property type="project" value="InterPro"/>
</dbReference>
<evidence type="ECO:0000256" key="3">
    <source>
        <dbReference type="ARBA" id="ARBA00004810"/>
    </source>
</evidence>
<evidence type="ECO:0000256" key="2">
    <source>
        <dbReference type="ARBA" id="ARBA00001933"/>
    </source>
</evidence>
<dbReference type="RefSeq" id="WP_130356883.1">
    <property type="nucleotide sequence ID" value="NZ_SGXC01000001.1"/>
</dbReference>
<dbReference type="NCBIfam" id="NF006674">
    <property type="entry name" value="PRK09224.1"/>
    <property type="match status" value="1"/>
</dbReference>
<comment type="cofactor">
    <cofactor evidence="2 13">
        <name>pyridoxal 5'-phosphate</name>
        <dbReference type="ChEBI" id="CHEBI:597326"/>
    </cofactor>
</comment>
<dbReference type="NCBIfam" id="TIGR01124">
    <property type="entry name" value="ilvA_2Cterm"/>
    <property type="match status" value="1"/>
</dbReference>
<dbReference type="Gene3D" id="3.40.50.1100">
    <property type="match status" value="2"/>
</dbReference>
<dbReference type="PROSITE" id="PS00165">
    <property type="entry name" value="DEHYDRATASE_SER_THR"/>
    <property type="match status" value="1"/>
</dbReference>
<evidence type="ECO:0000256" key="12">
    <source>
        <dbReference type="ARBA" id="ARBA00025527"/>
    </source>
</evidence>
<reference evidence="15 16" key="1">
    <citation type="submission" date="2019-02" db="EMBL/GenBank/DDBJ databases">
        <title>Genomic Encyclopedia of Type Strains, Phase IV (KMG-IV): sequencing the most valuable type-strain genomes for metagenomic binning, comparative biology and taxonomic classification.</title>
        <authorList>
            <person name="Goeker M."/>
        </authorList>
    </citation>
    <scope>NUCLEOTIDE SEQUENCE [LARGE SCALE GENOMIC DNA]</scope>
    <source>
        <strain evidence="15 16">K24</strain>
    </source>
</reference>
<dbReference type="InterPro" id="IPR038110">
    <property type="entry name" value="TD_ACT-like_sf"/>
</dbReference>
<feature type="domain" description="ACT-like" evidence="14">
    <location>
        <begin position="423"/>
        <end position="494"/>
    </location>
</feature>
<evidence type="ECO:0000256" key="4">
    <source>
        <dbReference type="ARBA" id="ARBA00010869"/>
    </source>
</evidence>
<dbReference type="InterPro" id="IPR050147">
    <property type="entry name" value="Ser/Thr_Dehydratase"/>
</dbReference>
<dbReference type="InterPro" id="IPR001721">
    <property type="entry name" value="TD_ACT-like"/>
</dbReference>
<protein>
    <recommendedName>
        <fullName evidence="13">L-threonine dehydratase</fullName>
        <ecNumber evidence="13">4.3.1.19</ecNumber>
    </recommendedName>
    <alternativeName>
        <fullName evidence="13">Threonine deaminase</fullName>
    </alternativeName>
</protein>
<dbReference type="SUPFAM" id="SSF53686">
    <property type="entry name" value="Tryptophan synthase beta subunit-like PLP-dependent enzymes"/>
    <property type="match status" value="1"/>
</dbReference>
<keyword evidence="11 13" id="KW-0100">Branched-chain amino acid biosynthesis</keyword>
<dbReference type="GO" id="GO:0009097">
    <property type="term" value="P:isoleucine biosynthetic process"/>
    <property type="evidence" value="ECO:0007669"/>
    <property type="project" value="UniProtKB-UniRule"/>
</dbReference>
<dbReference type="PANTHER" id="PTHR48078">
    <property type="entry name" value="THREONINE DEHYDRATASE, MITOCHONDRIAL-RELATED"/>
    <property type="match status" value="1"/>
</dbReference>
<dbReference type="CDD" id="cd01562">
    <property type="entry name" value="Thr-dehyd"/>
    <property type="match status" value="1"/>
</dbReference>
<keyword evidence="9 13" id="KW-0663">Pyridoxal phosphate</keyword>
<dbReference type="NCBIfam" id="NF009130">
    <property type="entry name" value="PRK12483.1"/>
    <property type="match status" value="1"/>
</dbReference>
<dbReference type="GO" id="GO:0004794">
    <property type="term" value="F:threonine deaminase activity"/>
    <property type="evidence" value="ECO:0007669"/>
    <property type="project" value="UniProtKB-UniRule"/>
</dbReference>
<proteinExistence type="inferred from homology"/>
<evidence type="ECO:0000256" key="10">
    <source>
        <dbReference type="ARBA" id="ARBA00023239"/>
    </source>
</evidence>
<evidence type="ECO:0000256" key="9">
    <source>
        <dbReference type="ARBA" id="ARBA00022898"/>
    </source>
</evidence>
<evidence type="ECO:0000256" key="6">
    <source>
        <dbReference type="ARBA" id="ARBA00022605"/>
    </source>
</evidence>
<comment type="function">
    <text evidence="12 13">Catalyzes the anaerobic formation of alpha-ketobutyrate and ammonia from threonine in a two-step reaction. The first step involved a dehydration of threonine and a production of enamine intermediates (aminocrotonate), which tautomerizes to its imine form (iminobutyrate). Both intermediates are unstable and short-lived. The second step is the nonenzymatic hydrolysis of the enamine/imine intermediates to form 2-ketobutyrate and free ammonia. In the low water environment of the cell, the second step is accelerated by RidA.</text>
</comment>
<evidence type="ECO:0000256" key="8">
    <source>
        <dbReference type="ARBA" id="ARBA00022737"/>
    </source>
</evidence>
<evidence type="ECO:0000313" key="15">
    <source>
        <dbReference type="EMBL" id="RZS85719.1"/>
    </source>
</evidence>
<dbReference type="InterPro" id="IPR005787">
    <property type="entry name" value="Thr_deHydtase_biosynth"/>
</dbReference>
<sequence>MATDYLKRILTAKVYDVAIESALEAAPQISARIANTVLLKREDTQPVFSFKLRGAYNKMANLPPKALERGVIAASAGNHAQGVALAAQRMGCRAVIVMPVTTPQLKIDAVKARNAEVVLHGESFTDAYNHAKQLEAKEKLTFVHPFDDPDVIAGQGTIGMEILRQHPGPIDAIFVAIGGGGLISGVAAYVKQLRPEIRIIGVQTEDSDAMVQSVKKGRRVTLPDVGLFSDGTAVKLVGEETYRLTRKYVDDFVVVDTDAICAAIKDVFEETRNVLEPAGALALAGLKKYAAQHRMKGKTLVAIACGANMNFDRLRFVAERAEVGEAREAVFAVTMPEERGSFRRFCELVGNRNVTEFNYRMADSEQAHVFVGLQTASAGESTKIAANFRRNGFTAIDLTHDELAKTHLRHMIGGSGPQANHELLYRFEFPERPGALMRFLNSMSPNWNISLFHYRNQGGDYGQIVVGLQVPPSDKKTFAAFLAELGYRHWDESENPAYKLFLR</sequence>
<dbReference type="EMBL" id="SGXC01000001">
    <property type="protein sequence ID" value="RZS85719.1"/>
    <property type="molecule type" value="Genomic_DNA"/>
</dbReference>
<accession>A0A4Q7NKZ6</accession>
<evidence type="ECO:0000256" key="5">
    <source>
        <dbReference type="ARBA" id="ARBA00011881"/>
    </source>
</evidence>
<dbReference type="EC" id="4.3.1.19" evidence="13"/>
<evidence type="ECO:0000256" key="1">
    <source>
        <dbReference type="ARBA" id="ARBA00001274"/>
    </source>
</evidence>
<comment type="similarity">
    <text evidence="4 13">Belongs to the serine/threonine dehydratase family.</text>
</comment>
<dbReference type="AlphaFoldDB" id="A0A4Q7NKZ6"/>
<dbReference type="InterPro" id="IPR045865">
    <property type="entry name" value="ACT-like_dom_sf"/>
</dbReference>
<dbReference type="Proteomes" id="UP000292445">
    <property type="component" value="Unassembled WGS sequence"/>
</dbReference>
<comment type="pathway">
    <text evidence="3 13">Amino-acid biosynthesis; L-isoleucine biosynthesis; 2-oxobutanoate from L-threonine: step 1/1.</text>
</comment>
<dbReference type="CDD" id="cd04907">
    <property type="entry name" value="ACT_ThrD-I_2"/>
    <property type="match status" value="1"/>
</dbReference>
<dbReference type="FunFam" id="3.40.50.1100:FF:000008">
    <property type="entry name" value="L-threonine dehydratase"/>
    <property type="match status" value="1"/>
</dbReference>
<comment type="catalytic activity">
    <reaction evidence="1 13">
        <text>L-threonine = 2-oxobutanoate + NH4(+)</text>
        <dbReference type="Rhea" id="RHEA:22108"/>
        <dbReference type="ChEBI" id="CHEBI:16763"/>
        <dbReference type="ChEBI" id="CHEBI:28938"/>
        <dbReference type="ChEBI" id="CHEBI:57926"/>
        <dbReference type="EC" id="4.3.1.19"/>
    </reaction>
</comment>
<feature type="domain" description="ACT-like" evidence="14">
    <location>
        <begin position="329"/>
        <end position="400"/>
    </location>
</feature>
<dbReference type="FunFam" id="3.40.1020.10:FF:000001">
    <property type="entry name" value="L-threonine dehydratase"/>
    <property type="match status" value="1"/>
</dbReference>
<dbReference type="GO" id="GO:0006565">
    <property type="term" value="P:L-serine catabolic process"/>
    <property type="evidence" value="ECO:0007669"/>
    <property type="project" value="TreeGrafter"/>
</dbReference>
<dbReference type="Gene3D" id="3.40.1020.10">
    <property type="entry name" value="Biosynthetic Threonine Deaminase, Domain 3"/>
    <property type="match status" value="1"/>
</dbReference>
<keyword evidence="8" id="KW-0677">Repeat</keyword>
<dbReference type="OrthoDB" id="9811476at2"/>
<dbReference type="PANTHER" id="PTHR48078:SF11">
    <property type="entry name" value="THREONINE DEHYDRATASE, MITOCHONDRIAL"/>
    <property type="match status" value="1"/>
</dbReference>
<name>A0A4Q7NKZ6_9BURK</name>
<evidence type="ECO:0000259" key="14">
    <source>
        <dbReference type="PROSITE" id="PS51672"/>
    </source>
</evidence>
<evidence type="ECO:0000313" key="16">
    <source>
        <dbReference type="Proteomes" id="UP000292445"/>
    </source>
</evidence>
<keyword evidence="7 13" id="KW-0412">Isoleucine biosynthesis</keyword>
<gene>
    <name evidence="13" type="primary">ilvA</name>
    <name evidence="15" type="ORF">EV675_1749</name>
</gene>
<dbReference type="Pfam" id="PF00585">
    <property type="entry name" value="Thr_dehydrat_C"/>
    <property type="match status" value="2"/>
</dbReference>
<dbReference type="PROSITE" id="PS51672">
    <property type="entry name" value="ACT_LIKE"/>
    <property type="match status" value="2"/>
</dbReference>
<dbReference type="GO" id="GO:0003941">
    <property type="term" value="F:L-serine ammonia-lyase activity"/>
    <property type="evidence" value="ECO:0007669"/>
    <property type="project" value="TreeGrafter"/>
</dbReference>
<dbReference type="Pfam" id="PF00291">
    <property type="entry name" value="PALP"/>
    <property type="match status" value="1"/>
</dbReference>
<evidence type="ECO:0000256" key="7">
    <source>
        <dbReference type="ARBA" id="ARBA00022624"/>
    </source>
</evidence>
<dbReference type="UniPathway" id="UPA00047">
    <property type="reaction ID" value="UER00054"/>
</dbReference>
<dbReference type="GO" id="GO:0006567">
    <property type="term" value="P:L-threonine catabolic process"/>
    <property type="evidence" value="ECO:0007669"/>
    <property type="project" value="TreeGrafter"/>
</dbReference>
<dbReference type="CDD" id="cd04906">
    <property type="entry name" value="ACT_ThrD-I_1"/>
    <property type="match status" value="1"/>
</dbReference>
<keyword evidence="6 13" id="KW-0028">Amino-acid biosynthesis</keyword>
<dbReference type="InterPro" id="IPR000634">
    <property type="entry name" value="Ser/Thr_deHydtase_PyrdxlP-BS"/>
</dbReference>
<comment type="subunit">
    <text evidence="5 13">Homotetramer.</text>
</comment>
<keyword evidence="16" id="KW-1185">Reference proteome</keyword>
<dbReference type="SUPFAM" id="SSF55021">
    <property type="entry name" value="ACT-like"/>
    <property type="match status" value="1"/>
</dbReference>
<evidence type="ECO:0000256" key="13">
    <source>
        <dbReference type="RuleBase" id="RU362012"/>
    </source>
</evidence>
<keyword evidence="10 13" id="KW-0456">Lyase</keyword>
<dbReference type="InterPro" id="IPR036052">
    <property type="entry name" value="TrpB-like_PALP_sf"/>
</dbReference>
<organism evidence="15 16">
    <name type="scientific">Pigmentiphaga kullae</name>
    <dbReference type="NCBI Taxonomy" id="151784"/>
    <lineage>
        <taxon>Bacteria</taxon>
        <taxon>Pseudomonadati</taxon>
        <taxon>Pseudomonadota</taxon>
        <taxon>Betaproteobacteria</taxon>
        <taxon>Burkholderiales</taxon>
        <taxon>Alcaligenaceae</taxon>
        <taxon>Pigmentiphaga</taxon>
    </lineage>
</organism>
<comment type="caution">
    <text evidence="15">The sequence shown here is derived from an EMBL/GenBank/DDBJ whole genome shotgun (WGS) entry which is preliminary data.</text>
</comment>
<dbReference type="InterPro" id="IPR001926">
    <property type="entry name" value="TrpB-like_PALP"/>
</dbReference>